<feature type="region of interest" description="Disordered" evidence="1">
    <location>
        <begin position="1"/>
        <end position="22"/>
    </location>
</feature>
<dbReference type="Gramene" id="Pp3c12_24960V3.2">
    <property type="protein sequence ID" value="Pp3c12_24960V3.2"/>
    <property type="gene ID" value="Pp3c12_24960"/>
</dbReference>
<evidence type="ECO:0008006" key="5">
    <source>
        <dbReference type="Google" id="ProtNLM"/>
    </source>
</evidence>
<dbReference type="KEGG" id="ppp:112289778"/>
<dbReference type="AlphaFoldDB" id="A0A2K1JS37"/>
<evidence type="ECO:0000313" key="3">
    <source>
        <dbReference type="EnsemblPlants" id="Pp3c12_24960V3.1"/>
    </source>
</evidence>
<dbReference type="GO" id="GO:0003729">
    <property type="term" value="F:mRNA binding"/>
    <property type="evidence" value="ECO:0000318"/>
    <property type="project" value="GO_Central"/>
</dbReference>
<dbReference type="Proteomes" id="UP000006727">
    <property type="component" value="Chromosome 12"/>
</dbReference>
<dbReference type="PaxDb" id="3218-PP1S372_18V6.2"/>
<sequence length="234" mass="25112">MATPTEPLMETLSSPTPPRRAREGEGLQQYYIAVDRQKFKMDTFVQMLLVLGRRASLPIAICCSARDSLDAVCARISAAQQFSLLFLHSDQGDSERAVVLSNFHAIVRDWNHGIVKSSVSKLEGDDDEKVEAKKPGILVTTDACLPSATLGEPSLGARVLIHYDLPAKKEAYVRRMSACLANAPIVVGAPNSGGIAGGIVISVVVGGEVGLLRSIEEGCCVTIEEMPIHISELL</sequence>
<accession>A0A2K1JS37</accession>
<dbReference type="GeneID" id="112289778"/>
<proteinExistence type="predicted"/>
<keyword evidence="4" id="KW-1185">Reference proteome</keyword>
<reference evidence="3" key="3">
    <citation type="submission" date="2020-12" db="UniProtKB">
        <authorList>
            <consortium name="EnsemblPlants"/>
        </authorList>
    </citation>
    <scope>IDENTIFICATION</scope>
</reference>
<dbReference type="STRING" id="3218.A0A2K1JS37"/>
<evidence type="ECO:0000313" key="4">
    <source>
        <dbReference type="Proteomes" id="UP000006727"/>
    </source>
</evidence>
<organism evidence="2">
    <name type="scientific">Physcomitrium patens</name>
    <name type="common">Spreading-leaved earth moss</name>
    <name type="synonym">Physcomitrella patens</name>
    <dbReference type="NCBI Taxonomy" id="3218"/>
    <lineage>
        <taxon>Eukaryota</taxon>
        <taxon>Viridiplantae</taxon>
        <taxon>Streptophyta</taxon>
        <taxon>Embryophyta</taxon>
        <taxon>Bryophyta</taxon>
        <taxon>Bryophytina</taxon>
        <taxon>Bryopsida</taxon>
        <taxon>Funariidae</taxon>
        <taxon>Funariales</taxon>
        <taxon>Funariaceae</taxon>
        <taxon>Physcomitrium</taxon>
    </lineage>
</organism>
<dbReference type="EnsemblPlants" id="Pp3c12_24960V3.1">
    <property type="protein sequence ID" value="Pp3c12_24960V3.1"/>
    <property type="gene ID" value="Pp3c12_24960"/>
</dbReference>
<dbReference type="FunCoup" id="A0A2K1JS37">
    <property type="interactions" value="1235"/>
</dbReference>
<dbReference type="Gene3D" id="3.40.50.300">
    <property type="entry name" value="P-loop containing nucleotide triphosphate hydrolases"/>
    <property type="match status" value="1"/>
</dbReference>
<dbReference type="InterPro" id="IPR027417">
    <property type="entry name" value="P-loop_NTPase"/>
</dbReference>
<reference evidence="2 4" key="1">
    <citation type="journal article" date="2008" name="Science">
        <title>The Physcomitrella genome reveals evolutionary insights into the conquest of land by plants.</title>
        <authorList>
            <person name="Rensing S."/>
            <person name="Lang D."/>
            <person name="Zimmer A."/>
            <person name="Terry A."/>
            <person name="Salamov A."/>
            <person name="Shapiro H."/>
            <person name="Nishiyama T."/>
            <person name="Perroud P.-F."/>
            <person name="Lindquist E."/>
            <person name="Kamisugi Y."/>
            <person name="Tanahashi T."/>
            <person name="Sakakibara K."/>
            <person name="Fujita T."/>
            <person name="Oishi K."/>
            <person name="Shin-I T."/>
            <person name="Kuroki Y."/>
            <person name="Toyoda A."/>
            <person name="Suzuki Y."/>
            <person name="Hashimoto A."/>
            <person name="Yamaguchi K."/>
            <person name="Sugano A."/>
            <person name="Kohara Y."/>
            <person name="Fujiyama A."/>
            <person name="Anterola A."/>
            <person name="Aoki S."/>
            <person name="Ashton N."/>
            <person name="Barbazuk W.B."/>
            <person name="Barker E."/>
            <person name="Bennetzen J."/>
            <person name="Bezanilla M."/>
            <person name="Blankenship R."/>
            <person name="Cho S.H."/>
            <person name="Dutcher S."/>
            <person name="Estelle M."/>
            <person name="Fawcett J.A."/>
            <person name="Gundlach H."/>
            <person name="Hanada K."/>
            <person name="Heyl A."/>
            <person name="Hicks K.A."/>
            <person name="Hugh J."/>
            <person name="Lohr M."/>
            <person name="Mayer K."/>
            <person name="Melkozernov A."/>
            <person name="Murata T."/>
            <person name="Nelson D."/>
            <person name="Pils B."/>
            <person name="Prigge M."/>
            <person name="Reiss B."/>
            <person name="Renner T."/>
            <person name="Rombauts S."/>
            <person name="Rushton P."/>
            <person name="Sanderfoot A."/>
            <person name="Schween G."/>
            <person name="Shiu S.-H."/>
            <person name="Stueber K."/>
            <person name="Theodoulou F.L."/>
            <person name="Tu H."/>
            <person name="Van de Peer Y."/>
            <person name="Verrier P.J."/>
            <person name="Waters E."/>
            <person name="Wood A."/>
            <person name="Yang L."/>
            <person name="Cove D."/>
            <person name="Cuming A."/>
            <person name="Hasebe M."/>
            <person name="Lucas S."/>
            <person name="Mishler D.B."/>
            <person name="Reski R."/>
            <person name="Grigoriev I."/>
            <person name="Quatrano R.S."/>
            <person name="Boore J.L."/>
        </authorList>
    </citation>
    <scope>NUCLEOTIDE SEQUENCE [LARGE SCALE GENOMIC DNA]</scope>
    <source>
        <strain evidence="3 4">cv. Gransden 2004</strain>
    </source>
</reference>
<dbReference type="RefSeq" id="XP_024391117.1">
    <property type="nucleotide sequence ID" value="XM_024535349.2"/>
</dbReference>
<name>A0A2K1JS37_PHYPA</name>
<dbReference type="EMBL" id="ABEU02000012">
    <property type="protein sequence ID" value="PNR44344.1"/>
    <property type="molecule type" value="Genomic_DNA"/>
</dbReference>
<dbReference type="SUPFAM" id="SSF52540">
    <property type="entry name" value="P-loop containing nucleoside triphosphate hydrolases"/>
    <property type="match status" value="1"/>
</dbReference>
<evidence type="ECO:0000313" key="2">
    <source>
        <dbReference type="EMBL" id="PNR44344.1"/>
    </source>
</evidence>
<gene>
    <name evidence="3" type="primary">LOC112289778</name>
    <name evidence="2" type="ORF">PHYPA_016728</name>
</gene>
<dbReference type="Gramene" id="Pp3c12_24960V3.1">
    <property type="protein sequence ID" value="Pp3c12_24960V3.1"/>
    <property type="gene ID" value="Pp3c12_24960"/>
</dbReference>
<dbReference type="OMA" id="FRRMSTC"/>
<evidence type="ECO:0000256" key="1">
    <source>
        <dbReference type="SAM" id="MobiDB-lite"/>
    </source>
</evidence>
<reference evidence="2 4" key="2">
    <citation type="journal article" date="2018" name="Plant J.">
        <title>The Physcomitrella patens chromosome-scale assembly reveals moss genome structure and evolution.</title>
        <authorList>
            <person name="Lang D."/>
            <person name="Ullrich K.K."/>
            <person name="Murat F."/>
            <person name="Fuchs J."/>
            <person name="Jenkins J."/>
            <person name="Haas F.B."/>
            <person name="Piednoel M."/>
            <person name="Gundlach H."/>
            <person name="Van Bel M."/>
            <person name="Meyberg R."/>
            <person name="Vives C."/>
            <person name="Morata J."/>
            <person name="Symeonidi A."/>
            <person name="Hiss M."/>
            <person name="Muchero W."/>
            <person name="Kamisugi Y."/>
            <person name="Saleh O."/>
            <person name="Blanc G."/>
            <person name="Decker E.L."/>
            <person name="van Gessel N."/>
            <person name="Grimwood J."/>
            <person name="Hayes R.D."/>
            <person name="Graham S.W."/>
            <person name="Gunter L.E."/>
            <person name="McDaniel S.F."/>
            <person name="Hoernstein S.N.W."/>
            <person name="Larsson A."/>
            <person name="Li F.W."/>
            <person name="Perroud P.F."/>
            <person name="Phillips J."/>
            <person name="Ranjan P."/>
            <person name="Rokshar D.S."/>
            <person name="Rothfels C.J."/>
            <person name="Schneider L."/>
            <person name="Shu S."/>
            <person name="Stevenson D.W."/>
            <person name="Thummler F."/>
            <person name="Tillich M."/>
            <person name="Villarreal Aguilar J.C."/>
            <person name="Widiez T."/>
            <person name="Wong G.K."/>
            <person name="Wymore A."/>
            <person name="Zhang Y."/>
            <person name="Zimmer A.D."/>
            <person name="Quatrano R.S."/>
            <person name="Mayer K.F.X."/>
            <person name="Goodstein D."/>
            <person name="Casacuberta J.M."/>
            <person name="Vandepoele K."/>
            <person name="Reski R."/>
            <person name="Cuming A.C."/>
            <person name="Tuskan G.A."/>
            <person name="Maumus F."/>
            <person name="Salse J."/>
            <person name="Schmutz J."/>
            <person name="Rensing S.A."/>
        </authorList>
    </citation>
    <scope>NUCLEOTIDE SEQUENCE [LARGE SCALE GENOMIC DNA]</scope>
    <source>
        <strain evidence="3 4">cv. Gransden 2004</strain>
    </source>
</reference>
<dbReference type="EnsemblPlants" id="Pp3c12_24960V3.2">
    <property type="protein sequence ID" value="Pp3c12_24960V3.2"/>
    <property type="gene ID" value="Pp3c12_24960"/>
</dbReference>
<dbReference type="OrthoDB" id="547098at2759"/>
<protein>
    <recommendedName>
        <fullName evidence="5">Helicase C-terminal domain-containing protein</fullName>
    </recommendedName>
</protein>
<dbReference type="GO" id="GO:0005730">
    <property type="term" value="C:nucleolus"/>
    <property type="evidence" value="ECO:0000318"/>
    <property type="project" value="GO_Central"/>
</dbReference>
<dbReference type="GO" id="GO:0003724">
    <property type="term" value="F:RNA helicase activity"/>
    <property type="evidence" value="ECO:0000318"/>
    <property type="project" value="GO_Central"/>
</dbReference>